<keyword evidence="4" id="KW-1185">Reference proteome</keyword>
<keyword evidence="1" id="KW-0732">Signal</keyword>
<dbReference type="InterPro" id="IPR025665">
    <property type="entry name" value="Beta-barrel_OMP_2"/>
</dbReference>
<organism evidence="3 4">
    <name type="scientific">Lacihabitans lacunae</name>
    <dbReference type="NCBI Taxonomy" id="1028214"/>
    <lineage>
        <taxon>Bacteria</taxon>
        <taxon>Pseudomonadati</taxon>
        <taxon>Bacteroidota</taxon>
        <taxon>Cytophagia</taxon>
        <taxon>Cytophagales</taxon>
        <taxon>Leadbetterellaceae</taxon>
        <taxon>Lacihabitans</taxon>
    </lineage>
</organism>
<evidence type="ECO:0000259" key="2">
    <source>
        <dbReference type="Pfam" id="PF13568"/>
    </source>
</evidence>
<dbReference type="InterPro" id="IPR011250">
    <property type="entry name" value="OMP/PagP_B-barrel"/>
</dbReference>
<dbReference type="SUPFAM" id="SSF56925">
    <property type="entry name" value="OMPA-like"/>
    <property type="match status" value="1"/>
</dbReference>
<feature type="signal peptide" evidence="1">
    <location>
        <begin position="1"/>
        <end position="19"/>
    </location>
</feature>
<dbReference type="Proteomes" id="UP001595616">
    <property type="component" value="Unassembled WGS sequence"/>
</dbReference>
<evidence type="ECO:0000256" key="1">
    <source>
        <dbReference type="SAM" id="SignalP"/>
    </source>
</evidence>
<name>A0ABV7YXV9_9BACT</name>
<proteinExistence type="predicted"/>
<evidence type="ECO:0000313" key="3">
    <source>
        <dbReference type="EMBL" id="MFC3812154.1"/>
    </source>
</evidence>
<dbReference type="RefSeq" id="WP_379839020.1">
    <property type="nucleotide sequence ID" value="NZ_JBHRYQ010000001.1"/>
</dbReference>
<feature type="chain" id="PRO_5045573431" evidence="1">
    <location>
        <begin position="20"/>
        <end position="224"/>
    </location>
</feature>
<accession>A0ABV7YXV9</accession>
<feature type="domain" description="Outer membrane protein beta-barrel" evidence="2">
    <location>
        <begin position="18"/>
        <end position="200"/>
    </location>
</feature>
<gene>
    <name evidence="3" type="ORF">ACFOOI_15950</name>
</gene>
<comment type="caution">
    <text evidence="3">The sequence shown here is derived from an EMBL/GenBank/DDBJ whole genome shotgun (WGS) entry which is preliminary data.</text>
</comment>
<dbReference type="EMBL" id="JBHRYQ010000001">
    <property type="protein sequence ID" value="MFC3812154.1"/>
    <property type="molecule type" value="Genomic_DNA"/>
</dbReference>
<dbReference type="Pfam" id="PF13568">
    <property type="entry name" value="OMP_b-brl_2"/>
    <property type="match status" value="1"/>
</dbReference>
<sequence>MKNTSLAFLLILSSLGAFAQKSVGFRGSFTASTLTKFALIENITPDFKLRPAASGAIFLELPITQNFSIQPELEYSMKGFSIREGINKNGEFLGVNIPINAKLTFKTDYIQAPILAKFKFGEPDQTNFYVAVGPAVGVLVNSGLRINVFNIFPVNTNLSKDFFKPVEFSGVAAMGIEQPFTPKLAFFVEGRYQHGFSRILDTPIVRLPVRSRTVNASMGFKVKI</sequence>
<reference evidence="4" key="1">
    <citation type="journal article" date="2019" name="Int. J. Syst. Evol. Microbiol.">
        <title>The Global Catalogue of Microorganisms (GCM) 10K type strain sequencing project: providing services to taxonomists for standard genome sequencing and annotation.</title>
        <authorList>
            <consortium name="The Broad Institute Genomics Platform"/>
            <consortium name="The Broad Institute Genome Sequencing Center for Infectious Disease"/>
            <person name="Wu L."/>
            <person name="Ma J."/>
        </authorList>
    </citation>
    <scope>NUCLEOTIDE SEQUENCE [LARGE SCALE GENOMIC DNA]</scope>
    <source>
        <strain evidence="4">CECT 7956</strain>
    </source>
</reference>
<protein>
    <submittedName>
        <fullName evidence="3">Porin family protein</fullName>
    </submittedName>
</protein>
<evidence type="ECO:0000313" key="4">
    <source>
        <dbReference type="Proteomes" id="UP001595616"/>
    </source>
</evidence>